<keyword evidence="1" id="KW-1133">Transmembrane helix</keyword>
<gene>
    <name evidence="2" type="ORF">ILEXP_LOCUS586</name>
</gene>
<name>A0ABC8QM06_9AQUA</name>
<keyword evidence="3" id="KW-1185">Reference proteome</keyword>
<evidence type="ECO:0000256" key="1">
    <source>
        <dbReference type="SAM" id="Phobius"/>
    </source>
</evidence>
<keyword evidence="1" id="KW-0472">Membrane</keyword>
<dbReference type="AlphaFoldDB" id="A0ABC8QM06"/>
<comment type="caution">
    <text evidence="2">The sequence shown here is derived from an EMBL/GenBank/DDBJ whole genome shotgun (WGS) entry which is preliminary data.</text>
</comment>
<feature type="transmembrane region" description="Helical" evidence="1">
    <location>
        <begin position="116"/>
        <end position="135"/>
    </location>
</feature>
<evidence type="ECO:0000313" key="2">
    <source>
        <dbReference type="EMBL" id="CAK9133668.1"/>
    </source>
</evidence>
<accession>A0ABC8QM06</accession>
<dbReference type="Proteomes" id="UP001642360">
    <property type="component" value="Unassembled WGS sequence"/>
</dbReference>
<protein>
    <submittedName>
        <fullName evidence="2">Uncharacterized protein</fullName>
    </submittedName>
</protein>
<feature type="transmembrane region" description="Helical" evidence="1">
    <location>
        <begin position="91"/>
        <end position="109"/>
    </location>
</feature>
<sequence length="136" mass="15254">MRDEIHVMEELAKMEPTPCYCRRMGKMRTSWTTTNPGRRFIGCERYGVISIFISFVSLVIGLLLLLGSLMILLGLLLLIGTLQLLDSLLALLRLLLLIGSLLVLLDLLLLIGSLQLLDFLQIGFLQLVVILLLSMQ</sequence>
<organism evidence="2 3">
    <name type="scientific">Ilex paraguariensis</name>
    <name type="common">yerba mate</name>
    <dbReference type="NCBI Taxonomy" id="185542"/>
    <lineage>
        <taxon>Eukaryota</taxon>
        <taxon>Viridiplantae</taxon>
        <taxon>Streptophyta</taxon>
        <taxon>Embryophyta</taxon>
        <taxon>Tracheophyta</taxon>
        <taxon>Spermatophyta</taxon>
        <taxon>Magnoliopsida</taxon>
        <taxon>eudicotyledons</taxon>
        <taxon>Gunneridae</taxon>
        <taxon>Pentapetalae</taxon>
        <taxon>asterids</taxon>
        <taxon>campanulids</taxon>
        <taxon>Aquifoliales</taxon>
        <taxon>Aquifoliaceae</taxon>
        <taxon>Ilex</taxon>
    </lineage>
</organism>
<keyword evidence="1" id="KW-0812">Transmembrane</keyword>
<evidence type="ECO:0000313" key="3">
    <source>
        <dbReference type="Proteomes" id="UP001642360"/>
    </source>
</evidence>
<proteinExistence type="predicted"/>
<dbReference type="EMBL" id="CAUOFW020000114">
    <property type="protein sequence ID" value="CAK9133668.1"/>
    <property type="molecule type" value="Genomic_DNA"/>
</dbReference>
<reference evidence="2 3" key="1">
    <citation type="submission" date="2024-02" db="EMBL/GenBank/DDBJ databases">
        <authorList>
            <person name="Vignale AGUSTIN F."/>
            <person name="Sosa J E."/>
            <person name="Modenutti C."/>
        </authorList>
    </citation>
    <scope>NUCLEOTIDE SEQUENCE [LARGE SCALE GENOMIC DNA]</scope>
</reference>
<feature type="transmembrane region" description="Helical" evidence="1">
    <location>
        <begin position="46"/>
        <end position="79"/>
    </location>
</feature>